<dbReference type="RefSeq" id="WP_062686543.1">
    <property type="nucleotide sequence ID" value="NZ_KQ758635.1"/>
</dbReference>
<evidence type="ECO:0000313" key="5">
    <source>
        <dbReference type="EMBL" id="KSU88712.1"/>
    </source>
</evidence>
<feature type="domain" description="HTH marR-type" evidence="4">
    <location>
        <begin position="1"/>
        <end position="138"/>
    </location>
</feature>
<evidence type="ECO:0000313" key="6">
    <source>
        <dbReference type="Proteomes" id="UP000053681"/>
    </source>
</evidence>
<evidence type="ECO:0000259" key="4">
    <source>
        <dbReference type="PROSITE" id="PS50995"/>
    </source>
</evidence>
<protein>
    <recommendedName>
        <fullName evidence="4">HTH marR-type domain-containing protein</fullName>
    </recommendedName>
</protein>
<dbReference type="Proteomes" id="UP000053681">
    <property type="component" value="Unassembled WGS sequence"/>
</dbReference>
<accession>A0A0V8JP22</accession>
<dbReference type="InterPro" id="IPR036388">
    <property type="entry name" value="WH-like_DNA-bd_sf"/>
</dbReference>
<dbReference type="AlphaFoldDB" id="A0A0V8JP22"/>
<reference evidence="5 6" key="1">
    <citation type="submission" date="2015-11" db="EMBL/GenBank/DDBJ databases">
        <title>Bacillus caseinolyticus sp nov.</title>
        <authorList>
            <person name="Dastager S.G."/>
            <person name="Mawlankar R."/>
        </authorList>
    </citation>
    <scope>NUCLEOTIDE SEQUENCE [LARGE SCALE GENOMIC DNA]</scope>
    <source>
        <strain evidence="5 6">SGD-V-76</strain>
    </source>
</reference>
<evidence type="ECO:0000256" key="3">
    <source>
        <dbReference type="ARBA" id="ARBA00023163"/>
    </source>
</evidence>
<proteinExistence type="predicted"/>
<sequence>MEQADNIKKAISIFNKVNDYLMKTYFSSLINDITPKQFNVLRSVYDMQPVNVQTIAKKYNLSMSSVSQLITKLEKESYLHRELNPENRREILLTLGPKGQEYFDEYERIDQFIIERYYSPLSMEETQQLKEIANKLYRVVTGENSDK</sequence>
<keyword evidence="2" id="KW-0238">DNA-binding</keyword>
<dbReference type="InterPro" id="IPR000835">
    <property type="entry name" value="HTH_MarR-typ"/>
</dbReference>
<name>A0A0V8JP22_9BACI</name>
<dbReference type="Pfam" id="PF01047">
    <property type="entry name" value="MarR"/>
    <property type="match status" value="1"/>
</dbReference>
<keyword evidence="1" id="KW-0805">Transcription regulation</keyword>
<dbReference type="EMBL" id="LNQP01000016">
    <property type="protein sequence ID" value="KSU88712.1"/>
    <property type="molecule type" value="Genomic_DNA"/>
</dbReference>
<organism evidence="5 6">
    <name type="scientific">Priestia veravalensis</name>
    <dbReference type="NCBI Taxonomy" id="1414648"/>
    <lineage>
        <taxon>Bacteria</taxon>
        <taxon>Bacillati</taxon>
        <taxon>Bacillota</taxon>
        <taxon>Bacilli</taxon>
        <taxon>Bacillales</taxon>
        <taxon>Bacillaceae</taxon>
        <taxon>Priestia</taxon>
    </lineage>
</organism>
<dbReference type="GO" id="GO:0003700">
    <property type="term" value="F:DNA-binding transcription factor activity"/>
    <property type="evidence" value="ECO:0007669"/>
    <property type="project" value="InterPro"/>
</dbReference>
<dbReference type="GO" id="GO:0003677">
    <property type="term" value="F:DNA binding"/>
    <property type="evidence" value="ECO:0007669"/>
    <property type="project" value="UniProtKB-KW"/>
</dbReference>
<dbReference type="PANTHER" id="PTHR42756:SF1">
    <property type="entry name" value="TRANSCRIPTIONAL REPRESSOR OF EMRAB OPERON"/>
    <property type="match status" value="1"/>
</dbReference>
<evidence type="ECO:0000256" key="1">
    <source>
        <dbReference type="ARBA" id="ARBA00023015"/>
    </source>
</evidence>
<dbReference type="SUPFAM" id="SSF46785">
    <property type="entry name" value="Winged helix' DNA-binding domain"/>
    <property type="match status" value="1"/>
</dbReference>
<dbReference type="PROSITE" id="PS50995">
    <property type="entry name" value="HTH_MARR_2"/>
    <property type="match status" value="1"/>
</dbReference>
<gene>
    <name evidence="5" type="ORF">AS180_06100</name>
</gene>
<dbReference type="PRINTS" id="PR00598">
    <property type="entry name" value="HTHMARR"/>
</dbReference>
<evidence type="ECO:0000256" key="2">
    <source>
        <dbReference type="ARBA" id="ARBA00023125"/>
    </source>
</evidence>
<dbReference type="PANTHER" id="PTHR42756">
    <property type="entry name" value="TRANSCRIPTIONAL REGULATOR, MARR"/>
    <property type="match status" value="1"/>
</dbReference>
<dbReference type="SMART" id="SM00347">
    <property type="entry name" value="HTH_MARR"/>
    <property type="match status" value="1"/>
</dbReference>
<dbReference type="Gene3D" id="1.10.10.10">
    <property type="entry name" value="Winged helix-like DNA-binding domain superfamily/Winged helix DNA-binding domain"/>
    <property type="match status" value="1"/>
</dbReference>
<dbReference type="InterPro" id="IPR036390">
    <property type="entry name" value="WH_DNA-bd_sf"/>
</dbReference>
<comment type="caution">
    <text evidence="5">The sequence shown here is derived from an EMBL/GenBank/DDBJ whole genome shotgun (WGS) entry which is preliminary data.</text>
</comment>
<keyword evidence="3" id="KW-0804">Transcription</keyword>
<keyword evidence="6" id="KW-1185">Reference proteome</keyword>